<reference evidence="4" key="1">
    <citation type="submission" date="2022-12" db="EMBL/GenBank/DDBJ databases">
        <authorList>
            <person name="Mo P."/>
        </authorList>
    </citation>
    <scope>NUCLEOTIDE SEQUENCE [LARGE SCALE GENOMIC DNA]</scope>
    <source>
        <strain evidence="4">HUAS 3-15</strain>
    </source>
</reference>
<feature type="region of interest" description="Disordered" evidence="1">
    <location>
        <begin position="199"/>
        <end position="222"/>
    </location>
</feature>
<feature type="chain" id="PRO_5045819117" description="Alpha-L-arabinofuranosidase" evidence="2">
    <location>
        <begin position="22"/>
        <end position="528"/>
    </location>
</feature>
<dbReference type="InterPro" id="IPR013780">
    <property type="entry name" value="Glyco_hydro_b"/>
</dbReference>
<evidence type="ECO:0000313" key="3">
    <source>
        <dbReference type="EMBL" id="WBP84504.1"/>
    </source>
</evidence>
<dbReference type="SUPFAM" id="SSF51445">
    <property type="entry name" value="(Trans)glycosidases"/>
    <property type="match status" value="1"/>
</dbReference>
<organism evidence="3 4">
    <name type="scientific">Kitasatospora cathayae</name>
    <dbReference type="NCBI Taxonomy" id="3004092"/>
    <lineage>
        <taxon>Bacteria</taxon>
        <taxon>Bacillati</taxon>
        <taxon>Actinomycetota</taxon>
        <taxon>Actinomycetes</taxon>
        <taxon>Kitasatosporales</taxon>
        <taxon>Streptomycetaceae</taxon>
        <taxon>Kitasatospora</taxon>
    </lineage>
</organism>
<dbReference type="Gene3D" id="3.20.20.80">
    <property type="entry name" value="Glycosidases"/>
    <property type="match status" value="1"/>
</dbReference>
<sequence>MTKRILALAIGVAVLAGRAVAPVAEAAAPGPAMATVTVDGRVTNTVPADAIGVNTPFWSAQFTRSDTPRRIREAGIGTLSFNAGGAGDLYHFDHGGWLSPDPYGPYNGPGGYGYQNLTPRFSFDRFARTARAAGAGMLVHVNYGTGPGDTADHPSTDADPKPGDPQEAADWVRYANVTRGYGVRDWVIGEEVYLNGWNKPAGPTPPGPGHDLEVREPDAHADRSPAAYARNSIEYAKAMKAVDPGIRVGIELFPYDPQRLGAPGPDARAKEWDEAVLGTPGLAAAVDFVDVHWYHAHFAGVTTEAELLADTSATARAMATVRTALDRASGPDHRIDVIAGETNLDNVGNPHQRTTAGALYLLDSNLSLLENGVSQVDWWALYNGPGLFGKDGKDWGDLGLLSSGECPADWSGADPCEPPAGTPFAPFHTMKLLTTALRGGGDTLAATTDNPALGVHAVRRADGTLAVVLVNKDPEHAQPFRLDLPGDYRVRRTLAWHDGDDAPTVRHGSAPSTLAPYSAAVILLDPRD</sequence>
<feature type="region of interest" description="Disordered" evidence="1">
    <location>
        <begin position="145"/>
        <end position="167"/>
    </location>
</feature>
<accession>A0ABY7PWG2</accession>
<dbReference type="RefSeq" id="WP_270139771.1">
    <property type="nucleotide sequence ID" value="NZ_CP115450.1"/>
</dbReference>
<protein>
    <recommendedName>
        <fullName evidence="5">Alpha-L-arabinofuranosidase</fullName>
    </recommendedName>
</protein>
<feature type="compositionally biased region" description="Basic and acidic residues" evidence="1">
    <location>
        <begin position="210"/>
        <end position="222"/>
    </location>
</feature>
<dbReference type="Proteomes" id="UP001212821">
    <property type="component" value="Chromosome"/>
</dbReference>
<feature type="compositionally biased region" description="Basic and acidic residues" evidence="1">
    <location>
        <begin position="150"/>
        <end position="164"/>
    </location>
</feature>
<name>A0ABY7PWG2_9ACTN</name>
<dbReference type="Gene3D" id="2.60.40.1180">
    <property type="entry name" value="Golgi alpha-mannosidase II"/>
    <property type="match status" value="1"/>
</dbReference>
<dbReference type="EMBL" id="CP115450">
    <property type="protein sequence ID" value="WBP84504.1"/>
    <property type="molecule type" value="Genomic_DNA"/>
</dbReference>
<keyword evidence="4" id="KW-1185">Reference proteome</keyword>
<evidence type="ECO:0008006" key="5">
    <source>
        <dbReference type="Google" id="ProtNLM"/>
    </source>
</evidence>
<proteinExistence type="predicted"/>
<evidence type="ECO:0000256" key="1">
    <source>
        <dbReference type="SAM" id="MobiDB-lite"/>
    </source>
</evidence>
<gene>
    <name evidence="3" type="ORF">O1G21_00615</name>
</gene>
<dbReference type="InterPro" id="IPR017853">
    <property type="entry name" value="GH"/>
</dbReference>
<keyword evidence="2" id="KW-0732">Signal</keyword>
<evidence type="ECO:0000313" key="4">
    <source>
        <dbReference type="Proteomes" id="UP001212821"/>
    </source>
</evidence>
<evidence type="ECO:0000256" key="2">
    <source>
        <dbReference type="SAM" id="SignalP"/>
    </source>
</evidence>
<feature type="signal peptide" evidence="2">
    <location>
        <begin position="1"/>
        <end position="21"/>
    </location>
</feature>